<dbReference type="EMBL" id="JARQZJ010000126">
    <property type="protein sequence ID" value="KAK9890591.1"/>
    <property type="molecule type" value="Genomic_DNA"/>
</dbReference>
<dbReference type="GO" id="GO:0004252">
    <property type="term" value="F:serine-type endopeptidase activity"/>
    <property type="evidence" value="ECO:0007669"/>
    <property type="project" value="InterPro"/>
</dbReference>
<keyword evidence="4" id="KW-1185">Reference proteome</keyword>
<evidence type="ECO:0000256" key="1">
    <source>
        <dbReference type="ARBA" id="ARBA00023157"/>
    </source>
</evidence>
<dbReference type="SMART" id="SM00020">
    <property type="entry name" value="Tryp_SPc"/>
    <property type="match status" value="1"/>
</dbReference>
<dbReference type="SUPFAM" id="SSF50494">
    <property type="entry name" value="Trypsin-like serine proteases"/>
    <property type="match status" value="1"/>
</dbReference>
<dbReference type="PRINTS" id="PR00722">
    <property type="entry name" value="CHYMOTRYPSIN"/>
</dbReference>
<name>A0AAW1V4H6_9CUCU</name>
<dbReference type="PROSITE" id="PS00134">
    <property type="entry name" value="TRYPSIN_HIS"/>
    <property type="match status" value="1"/>
</dbReference>
<dbReference type="GO" id="GO:0006508">
    <property type="term" value="P:proteolysis"/>
    <property type="evidence" value="ECO:0007669"/>
    <property type="project" value="InterPro"/>
</dbReference>
<reference evidence="3 4" key="1">
    <citation type="submission" date="2023-03" db="EMBL/GenBank/DDBJ databases">
        <title>Genome insight into feeding habits of ladybird beetles.</title>
        <authorList>
            <person name="Li H.-S."/>
            <person name="Huang Y.-H."/>
            <person name="Pang H."/>
        </authorList>
    </citation>
    <scope>NUCLEOTIDE SEQUENCE [LARGE SCALE GENOMIC DNA]</scope>
    <source>
        <strain evidence="3">SYSU_2023b</strain>
        <tissue evidence="3">Whole body</tissue>
    </source>
</reference>
<sequence>MNALEQLKKYMALDALILIITNAYEIDYRIVGGARAEKNQFPWQVGIHIVKNTSYNFCGGALISHLWVLTAAHCLVECISATVISNSTRLYPFLEIYNLSFLQPGKRYKVVKFISHDAFKRETLDNDVALLKLEKPVDRYRALLLADNDFIAPNMYVSVSGWGRVGNKKEHSTDLLYIHMITISTRECQHFYKSEILDNTFCSIGEGIDNICVGDSGGPAIYYRHGHPIHIGVLSFLHSSGCQINRPVGFTKTCFFRNWIKNISGI</sequence>
<protein>
    <recommendedName>
        <fullName evidence="2">Peptidase S1 domain-containing protein</fullName>
    </recommendedName>
</protein>
<dbReference type="PANTHER" id="PTHR24260">
    <property type="match status" value="1"/>
</dbReference>
<accession>A0AAW1V4H6</accession>
<keyword evidence="1" id="KW-1015">Disulfide bond</keyword>
<dbReference type="PROSITE" id="PS50240">
    <property type="entry name" value="TRYPSIN_DOM"/>
    <property type="match status" value="1"/>
</dbReference>
<dbReference type="Gene3D" id="2.40.10.10">
    <property type="entry name" value="Trypsin-like serine proteases"/>
    <property type="match status" value="1"/>
</dbReference>
<dbReference type="InterPro" id="IPR001314">
    <property type="entry name" value="Peptidase_S1A"/>
</dbReference>
<evidence type="ECO:0000259" key="2">
    <source>
        <dbReference type="PROSITE" id="PS50240"/>
    </source>
</evidence>
<feature type="domain" description="Peptidase S1" evidence="2">
    <location>
        <begin position="30"/>
        <end position="265"/>
    </location>
</feature>
<dbReference type="FunFam" id="2.40.10.10:FF:000068">
    <property type="entry name" value="transmembrane protease serine 2"/>
    <property type="match status" value="1"/>
</dbReference>
<proteinExistence type="predicted"/>
<dbReference type="Pfam" id="PF00089">
    <property type="entry name" value="Trypsin"/>
    <property type="match status" value="1"/>
</dbReference>
<dbReference type="Proteomes" id="UP001431783">
    <property type="component" value="Unassembled WGS sequence"/>
</dbReference>
<organism evidence="3 4">
    <name type="scientific">Henosepilachna vigintioctopunctata</name>
    <dbReference type="NCBI Taxonomy" id="420089"/>
    <lineage>
        <taxon>Eukaryota</taxon>
        <taxon>Metazoa</taxon>
        <taxon>Ecdysozoa</taxon>
        <taxon>Arthropoda</taxon>
        <taxon>Hexapoda</taxon>
        <taxon>Insecta</taxon>
        <taxon>Pterygota</taxon>
        <taxon>Neoptera</taxon>
        <taxon>Endopterygota</taxon>
        <taxon>Coleoptera</taxon>
        <taxon>Polyphaga</taxon>
        <taxon>Cucujiformia</taxon>
        <taxon>Coccinelloidea</taxon>
        <taxon>Coccinellidae</taxon>
        <taxon>Epilachninae</taxon>
        <taxon>Epilachnini</taxon>
        <taxon>Henosepilachna</taxon>
    </lineage>
</organism>
<dbReference type="InterPro" id="IPR051333">
    <property type="entry name" value="CLIP_Serine_Protease"/>
</dbReference>
<dbReference type="CDD" id="cd00190">
    <property type="entry name" value="Tryp_SPc"/>
    <property type="match status" value="1"/>
</dbReference>
<dbReference type="InterPro" id="IPR001254">
    <property type="entry name" value="Trypsin_dom"/>
</dbReference>
<evidence type="ECO:0000313" key="4">
    <source>
        <dbReference type="Proteomes" id="UP001431783"/>
    </source>
</evidence>
<evidence type="ECO:0000313" key="3">
    <source>
        <dbReference type="EMBL" id="KAK9890591.1"/>
    </source>
</evidence>
<dbReference type="AlphaFoldDB" id="A0AAW1V4H6"/>
<dbReference type="InterPro" id="IPR018114">
    <property type="entry name" value="TRYPSIN_HIS"/>
</dbReference>
<dbReference type="InterPro" id="IPR009003">
    <property type="entry name" value="Peptidase_S1_PA"/>
</dbReference>
<dbReference type="InterPro" id="IPR043504">
    <property type="entry name" value="Peptidase_S1_PA_chymotrypsin"/>
</dbReference>
<comment type="caution">
    <text evidence="3">The sequence shown here is derived from an EMBL/GenBank/DDBJ whole genome shotgun (WGS) entry which is preliminary data.</text>
</comment>
<dbReference type="PANTHER" id="PTHR24260:SF136">
    <property type="entry name" value="GH08193P-RELATED"/>
    <property type="match status" value="1"/>
</dbReference>
<gene>
    <name evidence="3" type="ORF">WA026_011958</name>
</gene>